<dbReference type="SUPFAM" id="SSF109709">
    <property type="entry name" value="KorB DNA-binding domain-like"/>
    <property type="match status" value="1"/>
</dbReference>
<evidence type="ECO:0000256" key="1">
    <source>
        <dbReference type="ARBA" id="ARBA00006295"/>
    </source>
</evidence>
<dbReference type="PANTHER" id="PTHR33375">
    <property type="entry name" value="CHROMOSOME-PARTITIONING PROTEIN PARB-RELATED"/>
    <property type="match status" value="1"/>
</dbReference>
<dbReference type="SMART" id="SM00470">
    <property type="entry name" value="ParB"/>
    <property type="match status" value="1"/>
</dbReference>
<dbReference type="Gene3D" id="1.10.10.2830">
    <property type="match status" value="1"/>
</dbReference>
<keyword evidence="6" id="KW-1185">Reference proteome</keyword>
<feature type="compositionally biased region" description="Basic and acidic residues" evidence="3">
    <location>
        <begin position="21"/>
        <end position="38"/>
    </location>
</feature>
<organism evidence="5 6">
    <name type="scientific">Noviherbaspirillum suwonense</name>
    <dbReference type="NCBI Taxonomy" id="1224511"/>
    <lineage>
        <taxon>Bacteria</taxon>
        <taxon>Pseudomonadati</taxon>
        <taxon>Pseudomonadota</taxon>
        <taxon>Betaproteobacteria</taxon>
        <taxon>Burkholderiales</taxon>
        <taxon>Oxalobacteraceae</taxon>
        <taxon>Noviherbaspirillum</taxon>
    </lineage>
</organism>
<dbReference type="Pfam" id="PF17762">
    <property type="entry name" value="HTH_ParB"/>
    <property type="match status" value="1"/>
</dbReference>
<evidence type="ECO:0000256" key="3">
    <source>
        <dbReference type="SAM" id="MobiDB-lite"/>
    </source>
</evidence>
<dbReference type="RefSeq" id="WP_283445323.1">
    <property type="nucleotide sequence ID" value="NZ_FXUL01000032.1"/>
</dbReference>
<feature type="domain" description="ParB-like N-terminal" evidence="4">
    <location>
        <begin position="78"/>
        <end position="169"/>
    </location>
</feature>
<gene>
    <name evidence="5" type="ORF">SAMN06295970_13230</name>
</gene>
<reference evidence="5 6" key="1">
    <citation type="submission" date="2017-05" db="EMBL/GenBank/DDBJ databases">
        <authorList>
            <person name="Varghese N."/>
            <person name="Submissions S."/>
        </authorList>
    </citation>
    <scope>NUCLEOTIDE SEQUENCE [LARGE SCALE GENOMIC DNA]</scope>
    <source>
        <strain evidence="5 6">DSM 26001</strain>
    </source>
</reference>
<feature type="compositionally biased region" description="Pro residues" evidence="3">
    <location>
        <begin position="40"/>
        <end position="51"/>
    </location>
</feature>
<comment type="similarity">
    <text evidence="1">Belongs to the ParB family.</text>
</comment>
<dbReference type="InterPro" id="IPR050336">
    <property type="entry name" value="Chromosome_partition/occlusion"/>
</dbReference>
<dbReference type="Pfam" id="PF02195">
    <property type="entry name" value="ParB_N"/>
    <property type="match status" value="1"/>
</dbReference>
<dbReference type="InterPro" id="IPR041468">
    <property type="entry name" value="HTH_ParB/Spo0J"/>
</dbReference>
<dbReference type="InterPro" id="IPR036086">
    <property type="entry name" value="ParB/Sulfiredoxin_sf"/>
</dbReference>
<comment type="caution">
    <text evidence="5">The sequence shown here is derived from an EMBL/GenBank/DDBJ whole genome shotgun (WGS) entry which is preliminary data.</text>
</comment>
<protein>
    <submittedName>
        <fullName evidence="5">Chromosome partitioning protein, ParB family</fullName>
    </submittedName>
</protein>
<dbReference type="PANTHER" id="PTHR33375:SF1">
    <property type="entry name" value="CHROMOSOME-PARTITIONING PROTEIN PARB-RELATED"/>
    <property type="match status" value="1"/>
</dbReference>
<dbReference type="Gene3D" id="3.90.1530.30">
    <property type="match status" value="1"/>
</dbReference>
<accession>A0ABY1QUZ2</accession>
<dbReference type="SUPFAM" id="SSF110849">
    <property type="entry name" value="ParB/Sulfiredoxin"/>
    <property type="match status" value="1"/>
</dbReference>
<feature type="region of interest" description="Disordered" evidence="3">
    <location>
        <begin position="1"/>
        <end position="70"/>
    </location>
</feature>
<dbReference type="Proteomes" id="UP001158049">
    <property type="component" value="Unassembled WGS sequence"/>
</dbReference>
<evidence type="ECO:0000313" key="6">
    <source>
        <dbReference type="Proteomes" id="UP001158049"/>
    </source>
</evidence>
<keyword evidence="2" id="KW-0159">Chromosome partition</keyword>
<evidence type="ECO:0000313" key="5">
    <source>
        <dbReference type="EMBL" id="SMP79672.1"/>
    </source>
</evidence>
<dbReference type="InterPro" id="IPR004437">
    <property type="entry name" value="ParB/RepB/Spo0J"/>
</dbReference>
<proteinExistence type="inferred from homology"/>
<dbReference type="InterPro" id="IPR003115">
    <property type="entry name" value="ParB_N"/>
</dbReference>
<evidence type="ECO:0000259" key="4">
    <source>
        <dbReference type="SMART" id="SM00470"/>
    </source>
</evidence>
<name>A0ABY1QUZ2_9BURK</name>
<sequence length="343" mass="38018">MTSKKKTNLLAALDASSTRGADSRGAAERRAAALREDAPDSPPSDPAPHPQSMPIAESAVPPGKPDPVVTGPAQAGVQDVPLMSITDNPFNARRVYRDSDIEGLADSFQKYGQQSAARGFWRDGKCVLIYGHRRKRAALQLGWNYLKVDLVAEPEGDKALYLASREENAQRSAQTLFDDALVWHDLLDKGVYATQEELADSLKISQPVIAKTLSLRKLPMHIMKECIAKDLTSRAVLYALSQYHDDVGDEQNTMKLIEEASSKGMSSRDVEARVRYLKERRRAGNAVIPKPRSESYKFTYGNKDGILKEFVTKGRVELRIDGLDEETRTALVDQLRRILPAQA</sequence>
<dbReference type="EMBL" id="FXUL01000032">
    <property type="protein sequence ID" value="SMP79672.1"/>
    <property type="molecule type" value="Genomic_DNA"/>
</dbReference>
<evidence type="ECO:0000256" key="2">
    <source>
        <dbReference type="ARBA" id="ARBA00022829"/>
    </source>
</evidence>
<dbReference type="NCBIfam" id="TIGR00180">
    <property type="entry name" value="parB_part"/>
    <property type="match status" value="1"/>
</dbReference>